<evidence type="ECO:0000313" key="8">
    <source>
        <dbReference type="EMBL" id="TPW28684.1"/>
    </source>
</evidence>
<feature type="transmembrane region" description="Helical" evidence="6">
    <location>
        <begin position="377"/>
        <end position="399"/>
    </location>
</feature>
<evidence type="ECO:0000259" key="7">
    <source>
        <dbReference type="Pfam" id="PF04932"/>
    </source>
</evidence>
<keyword evidence="4 6" id="KW-0472">Membrane</keyword>
<dbReference type="Pfam" id="PF04932">
    <property type="entry name" value="Wzy_C"/>
    <property type="match status" value="1"/>
</dbReference>
<dbReference type="PANTHER" id="PTHR37422">
    <property type="entry name" value="TEICHURONIC ACID BIOSYNTHESIS PROTEIN TUAE"/>
    <property type="match status" value="1"/>
</dbReference>
<dbReference type="RefSeq" id="WP_141166695.1">
    <property type="nucleotide sequence ID" value="NZ_VHLH01000014.1"/>
</dbReference>
<keyword evidence="2 6" id="KW-0812">Transmembrane</keyword>
<keyword evidence="9" id="KW-1185">Reference proteome</keyword>
<dbReference type="Proteomes" id="UP000320314">
    <property type="component" value="Unassembled WGS sequence"/>
</dbReference>
<sequence>MTVVPRDKAISGSKGSGHHDVEAVEVREVTATTAGGEPKTPRRRMRLPTIAENNRIFVQLLAALPAAGGSTISVMLVISDVWALISLGMGRFRMRYAPTDRWVVVPAVLYTVVMLASIAGHAESLAGLGPATKPLMYLSPLLVIPRLRAAAKVDYFMLFVRAAPLCGLLALPIMGVQYFTGASRIAAGAGNAFPFAMICVFVGFVGLLNLRGASVRMAAYAVAGFFACSLGLALSGTRTVWPVFFVNLVFAIWFLVSSRSGRLRKRLVVCSGVLLAVFVIFGYAHERDRISMLVNDVHAVFQGTVPEDSLSIRMALWSAGAQAFSERPVFGFGANHRHDIIDRVRIPVKTPAGEPQRYAKTRVTHFHNGFLTAGIDAGILGVIVTAMLLFSPLAIAFAAPRDERFRMRITFALFLFFTYAITGSFNIMFGQDLIDALFVSGLLMLATSIATGPAAPIPPGERTSANAP</sequence>
<dbReference type="EMBL" id="VHLH01000014">
    <property type="protein sequence ID" value="TPW28684.1"/>
    <property type="molecule type" value="Genomic_DNA"/>
</dbReference>
<reference evidence="8 9" key="1">
    <citation type="submission" date="2019-06" db="EMBL/GenBank/DDBJ databases">
        <authorList>
            <person name="Li M."/>
        </authorList>
    </citation>
    <scope>NUCLEOTIDE SEQUENCE [LARGE SCALE GENOMIC DNA]</scope>
    <source>
        <strain evidence="8 9">BGMRC6574</strain>
    </source>
</reference>
<organism evidence="8 9">
    <name type="scientific">Pararhizobium mangrovi</name>
    <dbReference type="NCBI Taxonomy" id="2590452"/>
    <lineage>
        <taxon>Bacteria</taxon>
        <taxon>Pseudomonadati</taxon>
        <taxon>Pseudomonadota</taxon>
        <taxon>Alphaproteobacteria</taxon>
        <taxon>Hyphomicrobiales</taxon>
        <taxon>Rhizobiaceae</taxon>
        <taxon>Rhizobium/Agrobacterium group</taxon>
        <taxon>Pararhizobium</taxon>
    </lineage>
</organism>
<dbReference type="GO" id="GO:0016020">
    <property type="term" value="C:membrane"/>
    <property type="evidence" value="ECO:0007669"/>
    <property type="project" value="UniProtKB-SubCell"/>
</dbReference>
<name>A0A506U6J3_9HYPH</name>
<dbReference type="InterPro" id="IPR007016">
    <property type="entry name" value="O-antigen_ligase-rel_domated"/>
</dbReference>
<protein>
    <submittedName>
        <fullName evidence="8">O-antigen ligase family protein</fullName>
    </submittedName>
</protein>
<evidence type="ECO:0000256" key="3">
    <source>
        <dbReference type="ARBA" id="ARBA00022989"/>
    </source>
</evidence>
<feature type="transmembrane region" description="Helical" evidence="6">
    <location>
        <begin position="217"/>
        <end position="234"/>
    </location>
</feature>
<dbReference type="OrthoDB" id="7915840at2"/>
<comment type="subcellular location">
    <subcellularLocation>
        <location evidence="1">Membrane</location>
        <topology evidence="1">Multi-pass membrane protein</topology>
    </subcellularLocation>
</comment>
<feature type="transmembrane region" description="Helical" evidence="6">
    <location>
        <begin position="240"/>
        <end position="256"/>
    </location>
</feature>
<evidence type="ECO:0000256" key="4">
    <source>
        <dbReference type="ARBA" id="ARBA00023136"/>
    </source>
</evidence>
<comment type="caution">
    <text evidence="8">The sequence shown here is derived from an EMBL/GenBank/DDBJ whole genome shotgun (WGS) entry which is preliminary data.</text>
</comment>
<gene>
    <name evidence="8" type="ORF">FJU11_08910</name>
</gene>
<feature type="transmembrane region" description="Helical" evidence="6">
    <location>
        <begin position="158"/>
        <end position="180"/>
    </location>
</feature>
<dbReference type="InterPro" id="IPR051533">
    <property type="entry name" value="WaaL-like"/>
</dbReference>
<proteinExistence type="predicted"/>
<evidence type="ECO:0000256" key="1">
    <source>
        <dbReference type="ARBA" id="ARBA00004141"/>
    </source>
</evidence>
<feature type="transmembrane region" description="Helical" evidence="6">
    <location>
        <begin position="411"/>
        <end position="430"/>
    </location>
</feature>
<feature type="transmembrane region" description="Helical" evidence="6">
    <location>
        <begin position="268"/>
        <end position="285"/>
    </location>
</feature>
<keyword evidence="8" id="KW-0436">Ligase</keyword>
<feature type="region of interest" description="Disordered" evidence="5">
    <location>
        <begin position="1"/>
        <end position="22"/>
    </location>
</feature>
<dbReference type="AlphaFoldDB" id="A0A506U6J3"/>
<evidence type="ECO:0000256" key="5">
    <source>
        <dbReference type="SAM" id="MobiDB-lite"/>
    </source>
</evidence>
<evidence type="ECO:0000313" key="9">
    <source>
        <dbReference type="Proteomes" id="UP000320314"/>
    </source>
</evidence>
<accession>A0A506U6J3</accession>
<evidence type="ECO:0000256" key="6">
    <source>
        <dbReference type="SAM" id="Phobius"/>
    </source>
</evidence>
<dbReference type="GO" id="GO:0016874">
    <property type="term" value="F:ligase activity"/>
    <property type="evidence" value="ECO:0007669"/>
    <property type="project" value="UniProtKB-KW"/>
</dbReference>
<keyword evidence="3 6" id="KW-1133">Transmembrane helix</keyword>
<evidence type="ECO:0000256" key="2">
    <source>
        <dbReference type="ARBA" id="ARBA00022692"/>
    </source>
</evidence>
<feature type="transmembrane region" description="Helical" evidence="6">
    <location>
        <begin position="192"/>
        <end position="210"/>
    </location>
</feature>
<dbReference type="PANTHER" id="PTHR37422:SF13">
    <property type="entry name" value="LIPOPOLYSACCHARIDE BIOSYNTHESIS PROTEIN PA4999-RELATED"/>
    <property type="match status" value="1"/>
</dbReference>
<feature type="transmembrane region" description="Helical" evidence="6">
    <location>
        <begin position="56"/>
        <end position="82"/>
    </location>
</feature>
<feature type="domain" description="O-antigen ligase-related" evidence="7">
    <location>
        <begin position="224"/>
        <end position="384"/>
    </location>
</feature>
<feature type="transmembrane region" description="Helical" evidence="6">
    <location>
        <begin position="102"/>
        <end position="122"/>
    </location>
</feature>